<name>A0A1X7R5U6_9SACH</name>
<dbReference type="STRING" id="1789683.A0A1X7R5U6"/>
<dbReference type="OrthoDB" id="17212at2759"/>
<dbReference type="GO" id="GO:0019722">
    <property type="term" value="P:calcium-mediated signaling"/>
    <property type="evidence" value="ECO:0007669"/>
    <property type="project" value="InterPro"/>
</dbReference>
<evidence type="ECO:0000313" key="3">
    <source>
        <dbReference type="Proteomes" id="UP000196158"/>
    </source>
</evidence>
<accession>A0A1X7R5U6</accession>
<keyword evidence="3" id="KW-1185">Reference proteome</keyword>
<dbReference type="Pfam" id="PF04847">
    <property type="entry name" value="Calcipressin"/>
    <property type="match status" value="1"/>
</dbReference>
<dbReference type="GO" id="GO:0005634">
    <property type="term" value="C:nucleus"/>
    <property type="evidence" value="ECO:0007669"/>
    <property type="project" value="TreeGrafter"/>
</dbReference>
<evidence type="ECO:0000256" key="1">
    <source>
        <dbReference type="ARBA" id="ARBA00008209"/>
    </source>
</evidence>
<dbReference type="Proteomes" id="UP000196158">
    <property type="component" value="Unassembled WGS sequence"/>
</dbReference>
<evidence type="ECO:0000313" key="2">
    <source>
        <dbReference type="EMBL" id="SMN20820.1"/>
    </source>
</evidence>
<dbReference type="InterPro" id="IPR006931">
    <property type="entry name" value="Calcipressin"/>
</dbReference>
<gene>
    <name evidence="2" type="ORF">KASA_0M02343G</name>
</gene>
<protein>
    <submittedName>
        <fullName evidence="2">Similar to Saccharomyces cerevisiae YKL159C RCN1 Protein involved in calcineurin regulation during calcium signaling</fullName>
    </submittedName>
</protein>
<dbReference type="AlphaFoldDB" id="A0A1X7R5U6"/>
<reference evidence="2 3" key="1">
    <citation type="submission" date="2017-04" db="EMBL/GenBank/DDBJ databases">
        <authorList>
            <person name="Afonso C.L."/>
            <person name="Miller P.J."/>
            <person name="Scott M.A."/>
            <person name="Spackman E."/>
            <person name="Goraichik I."/>
            <person name="Dimitrov K.M."/>
            <person name="Suarez D.L."/>
            <person name="Swayne D.E."/>
        </authorList>
    </citation>
    <scope>NUCLEOTIDE SEQUENCE [LARGE SCALE GENOMIC DNA]</scope>
</reference>
<proteinExistence type="inferred from homology"/>
<organism evidence="2 3">
    <name type="scientific">Maudiozyma saulgeensis</name>
    <dbReference type="NCBI Taxonomy" id="1789683"/>
    <lineage>
        <taxon>Eukaryota</taxon>
        <taxon>Fungi</taxon>
        <taxon>Dikarya</taxon>
        <taxon>Ascomycota</taxon>
        <taxon>Saccharomycotina</taxon>
        <taxon>Saccharomycetes</taxon>
        <taxon>Saccharomycetales</taxon>
        <taxon>Saccharomycetaceae</taxon>
        <taxon>Maudiozyma</taxon>
    </lineage>
</organism>
<dbReference type="GO" id="GO:0005737">
    <property type="term" value="C:cytoplasm"/>
    <property type="evidence" value="ECO:0007669"/>
    <property type="project" value="TreeGrafter"/>
</dbReference>
<comment type="similarity">
    <text evidence="1">Belongs to the RCAN family.</text>
</comment>
<dbReference type="PANTHER" id="PTHR10300">
    <property type="entry name" value="CALCIPRESSIN"/>
    <property type="match status" value="1"/>
</dbReference>
<dbReference type="EMBL" id="FXLY01000006">
    <property type="protein sequence ID" value="SMN20820.1"/>
    <property type="molecule type" value="Genomic_DNA"/>
</dbReference>
<dbReference type="GO" id="GO:0008597">
    <property type="term" value="F:calcium-dependent protein serine/threonine phosphatase regulator activity"/>
    <property type="evidence" value="ECO:0007669"/>
    <property type="project" value="TreeGrafter"/>
</dbReference>
<sequence>MTFEANSEQDHVTNTIIVTSGSQLDVTDSKHVNVLNEWLALTVLQQYTITNDNPLQLIILKNFKRILLISSNHEISKSIMDISRDPMVSMFKFSYSLADTSNSLSKQYLELPKGERLFLISPPTSPPPGFDYSKCEEVPNRDSVSRSHLNDQPHLYEIINNNGNDQQPREITLLDCNTGKIVVNTCKNIDDAEVGIQLIPTAMPPKSIFDDDEDLLTDVDDD</sequence>
<dbReference type="PANTHER" id="PTHR10300:SF14">
    <property type="entry name" value="PROTEIN SARAH"/>
    <property type="match status" value="1"/>
</dbReference>